<dbReference type="GO" id="GO:0046872">
    <property type="term" value="F:metal ion binding"/>
    <property type="evidence" value="ECO:0007669"/>
    <property type="project" value="UniProtKB-UniRule"/>
</dbReference>
<evidence type="ECO:0000256" key="5">
    <source>
        <dbReference type="ARBA" id="ARBA00022759"/>
    </source>
</evidence>
<evidence type="ECO:0000256" key="9">
    <source>
        <dbReference type="HAMAP-Rule" id="MF_01471"/>
    </source>
</evidence>
<keyword evidence="4 9" id="KW-0479">Metal-binding</keyword>
<dbReference type="GO" id="GO:0016787">
    <property type="term" value="F:hydrolase activity"/>
    <property type="evidence" value="ECO:0007669"/>
    <property type="project" value="UniProtKB-KW"/>
</dbReference>
<dbReference type="HAMAP" id="MF_01471">
    <property type="entry name" value="Cas2"/>
    <property type="match status" value="1"/>
</dbReference>
<gene>
    <name evidence="9" type="primary">cas2</name>
    <name evidence="10" type="ORF">V757_11685</name>
</gene>
<comment type="subunit">
    <text evidence="9">Homodimer, forms a heterotetramer with a Cas1 homodimer.</text>
</comment>
<dbReference type="CDD" id="cd09725">
    <property type="entry name" value="Cas2_I_II_III"/>
    <property type="match status" value="1"/>
</dbReference>
<protein>
    <recommendedName>
        <fullName evidence="9">CRISPR-associated endoribonuclease Cas2</fullName>
        <ecNumber evidence="9">3.1.-.-</ecNumber>
    </recommendedName>
</protein>
<evidence type="ECO:0000313" key="11">
    <source>
        <dbReference type="Proteomes" id="UP000018766"/>
    </source>
</evidence>
<dbReference type="GO" id="GO:0043571">
    <property type="term" value="P:maintenance of CRISPR repeat elements"/>
    <property type="evidence" value="ECO:0007669"/>
    <property type="project" value="UniProtKB-UniRule"/>
</dbReference>
<dbReference type="AlphaFoldDB" id="V8FTU8"/>
<comment type="cofactor">
    <cofactor evidence="1 9">
        <name>Mg(2+)</name>
        <dbReference type="ChEBI" id="CHEBI:18420"/>
    </cofactor>
</comment>
<dbReference type="NCBIfam" id="TIGR01573">
    <property type="entry name" value="cas2"/>
    <property type="match status" value="1"/>
</dbReference>
<dbReference type="EC" id="3.1.-.-" evidence="9"/>
<dbReference type="InterPro" id="IPR021127">
    <property type="entry name" value="CRISPR_associated_Cas2"/>
</dbReference>
<keyword evidence="3 9" id="KW-0540">Nuclease</keyword>
<evidence type="ECO:0000256" key="2">
    <source>
        <dbReference type="ARBA" id="ARBA00009959"/>
    </source>
</evidence>
<dbReference type="GO" id="GO:0051607">
    <property type="term" value="P:defense response to virus"/>
    <property type="evidence" value="ECO:0007669"/>
    <property type="project" value="UniProtKB-UniRule"/>
</dbReference>
<dbReference type="EMBL" id="AYSV01000127">
    <property type="protein sequence ID" value="ETD67128.1"/>
    <property type="molecule type" value="Genomic_DNA"/>
</dbReference>
<organism evidence="10 11">
    <name type="scientific">Pelistega indica</name>
    <dbReference type="NCBI Taxonomy" id="1414851"/>
    <lineage>
        <taxon>Bacteria</taxon>
        <taxon>Pseudomonadati</taxon>
        <taxon>Pseudomonadota</taxon>
        <taxon>Betaproteobacteria</taxon>
        <taxon>Burkholderiales</taxon>
        <taxon>Alcaligenaceae</taxon>
        <taxon>Pelistega</taxon>
    </lineage>
</organism>
<keyword evidence="11" id="KW-1185">Reference proteome</keyword>
<keyword evidence="6 9" id="KW-0378">Hydrolase</keyword>
<sequence>MRWIISYDISSAKRLGKVYRYLCNNALPIQKSVFLFTGSSDEFDDCMSGVLSKINLHVDDLRAYPIPQQARVWTLGISAKAEGIVLDDLKDL</sequence>
<accession>V8FTU8</accession>
<feature type="binding site" evidence="9">
    <location>
        <position position="8"/>
    </location>
    <ligand>
        <name>Mg(2+)</name>
        <dbReference type="ChEBI" id="CHEBI:18420"/>
        <note>catalytic</note>
    </ligand>
</feature>
<dbReference type="InterPro" id="IPR019199">
    <property type="entry name" value="Virulence_VapD/CRISPR_Cas2"/>
</dbReference>
<proteinExistence type="inferred from homology"/>
<comment type="similarity">
    <text evidence="2 9">Belongs to the CRISPR-associated endoribonuclease Cas2 protein family.</text>
</comment>
<evidence type="ECO:0000313" key="10">
    <source>
        <dbReference type="EMBL" id="ETD67128.1"/>
    </source>
</evidence>
<dbReference type="OrthoDB" id="9798176at2"/>
<evidence type="ECO:0000256" key="3">
    <source>
        <dbReference type="ARBA" id="ARBA00022722"/>
    </source>
</evidence>
<dbReference type="Proteomes" id="UP000018766">
    <property type="component" value="Unassembled WGS sequence"/>
</dbReference>
<evidence type="ECO:0000256" key="6">
    <source>
        <dbReference type="ARBA" id="ARBA00022801"/>
    </source>
</evidence>
<evidence type="ECO:0000256" key="7">
    <source>
        <dbReference type="ARBA" id="ARBA00022842"/>
    </source>
</evidence>
<reference evidence="10 11" key="1">
    <citation type="submission" date="2013-11" db="EMBL/GenBank/DDBJ databases">
        <title>Genomic analysis of Pelistega sp. HM-7.</title>
        <authorList>
            <person name="Kumbhare S.V."/>
            <person name="Shetty S.A."/>
            <person name="Sharma O."/>
            <person name="Dhotre D.P."/>
        </authorList>
    </citation>
    <scope>NUCLEOTIDE SEQUENCE [LARGE SCALE GENOMIC DNA]</scope>
    <source>
        <strain evidence="10 11">HM-7</strain>
    </source>
</reference>
<comment type="caution">
    <text evidence="10">The sequence shown here is derived from an EMBL/GenBank/DDBJ whole genome shotgun (WGS) entry which is preliminary data.</text>
</comment>
<comment type="function">
    <text evidence="9">CRISPR (clustered regularly interspaced short palindromic repeat), is an adaptive immune system that provides protection against mobile genetic elements (viruses, transposable elements and conjugative plasmids). CRISPR clusters contain sequences complementary to antecedent mobile elements and target invading nucleic acids. CRISPR clusters are transcribed and processed into CRISPR RNA (crRNA). Functions as a ssRNA-specific endoribonuclease. Involved in the integration of spacer DNA into the CRISPR cassette.</text>
</comment>
<dbReference type="GO" id="GO:0004521">
    <property type="term" value="F:RNA endonuclease activity"/>
    <property type="evidence" value="ECO:0007669"/>
    <property type="project" value="InterPro"/>
</dbReference>
<dbReference type="RefSeq" id="WP_023953030.1">
    <property type="nucleotide sequence ID" value="NZ_AYSV01000127.1"/>
</dbReference>
<evidence type="ECO:0000256" key="8">
    <source>
        <dbReference type="ARBA" id="ARBA00023118"/>
    </source>
</evidence>
<evidence type="ECO:0000256" key="4">
    <source>
        <dbReference type="ARBA" id="ARBA00022723"/>
    </source>
</evidence>
<dbReference type="SUPFAM" id="SSF143430">
    <property type="entry name" value="TTP0101/SSO1404-like"/>
    <property type="match status" value="1"/>
</dbReference>
<dbReference type="Pfam" id="PF09827">
    <property type="entry name" value="CRISPR_Cas2"/>
    <property type="match status" value="1"/>
</dbReference>
<dbReference type="Gene3D" id="3.30.70.240">
    <property type="match status" value="1"/>
</dbReference>
<name>V8FTU8_9BURK</name>
<keyword evidence="8 9" id="KW-0051">Antiviral defense</keyword>
<evidence type="ECO:0000256" key="1">
    <source>
        <dbReference type="ARBA" id="ARBA00001946"/>
    </source>
</evidence>
<keyword evidence="5 9" id="KW-0255">Endonuclease</keyword>
<keyword evidence="7 9" id="KW-0460">Magnesium</keyword>